<dbReference type="SUPFAM" id="SSF54966">
    <property type="entry name" value="RuBisCO, large subunit, small (N-terminal) domain"/>
    <property type="match status" value="2"/>
</dbReference>
<feature type="region of interest" description="Disordered" evidence="16">
    <location>
        <begin position="3903"/>
        <end position="3922"/>
    </location>
</feature>
<evidence type="ECO:0000256" key="5">
    <source>
        <dbReference type="ARBA" id="ARBA00012287"/>
    </source>
</evidence>
<dbReference type="CDD" id="cd08211">
    <property type="entry name" value="RuBisCO_large_II"/>
    <property type="match status" value="2"/>
</dbReference>
<feature type="region of interest" description="Disordered" evidence="16">
    <location>
        <begin position="379"/>
        <end position="403"/>
    </location>
</feature>
<evidence type="ECO:0000256" key="6">
    <source>
        <dbReference type="ARBA" id="ARBA00022567"/>
    </source>
</evidence>
<evidence type="ECO:0000256" key="15">
    <source>
        <dbReference type="ARBA" id="ARBA00049469"/>
    </source>
</evidence>
<feature type="region of interest" description="Disordered" evidence="16">
    <location>
        <begin position="1103"/>
        <end position="1122"/>
    </location>
</feature>
<feature type="compositionally biased region" description="Low complexity" evidence="16">
    <location>
        <begin position="1113"/>
        <end position="1122"/>
    </location>
</feature>
<feature type="compositionally biased region" description="Pro residues" evidence="16">
    <location>
        <begin position="2474"/>
        <end position="2485"/>
    </location>
</feature>
<sequence length="3949" mass="409132">MAQRTPATLALGGLAGGLAYLSSGSQAFAAAPATSNLRQQRAAHAAQAPSSLTSTSLPAMMAGGVVLAAAATSGRGTRSRGSAPARAVTPYELQENVYADLEFTNDIGYLPDGTPMNRAGNAINHPETIGPDSHAPGSPLPRAHFVNSVGYLPDGTPLNAAGNAINHPETMQPDSHTPGSPLPASTYAADIGYLVDGTPMETAGNNSVRGGATPPPAPPVAAAAFVGSSAPASAPAPAPAAPTPAPAVAAPGAPRTAMYGRKFEYSFQKDAFAEYEFSNDVGYLPDGTPMNRAGNAINHPESIGPDSHAPGSPLPRANFVNSIGYLPDGTPMNAAGNAINHPETMQPDLHTPGSPLPESVYAADVGYLVDGTPLETAGNNSVRGGAVPASAPAAAPAPSAPTPQPVVAAAFVGSSAGTSSKVRHAGNFAYSFQKDSWADLEFSNDIGYLPDGTPMNKAGNAINHPENIQPDSHAPGSPLPSAIFVNDVGYLPDGTPLNKAGNAINHPENIQPDLHTPGSPLPASVYAQDVGYLVDGTPMSTVELAPPFWYLMNEQRTPATLALGGLAGGLAYLSSGSQAFAAAPATSNLRQQRAAHAAQAPSSLTSTSLPAMMAGGVVLAAAATSGRGTRSRGSAPARAVTPYELQENVYADLEFTNDIGYLPDGTPMNRAGNAINHPETIGPDSHAPGSPLPRAHFVNSVGYLPDGTPLNAAGNAINHPETMQPDSHTPGSPLPASTYAADIGYLVDGTPMETAGNNSVRGGATPPPAPPVAAAAFVGSSAPASTPAPAPAAPTPAPAVAAPGAPRTAMYGRKFEYSFQKDAFAEYEFSNDVGYLPDGTPMNRAGNAINHPESIGPDSHAPGSPLPRANFVNSIGYLPDGTPMNAAGNAINHPETMQPDLHTPGSPLPESVYAADVGYLVDGTPLETAGNNSVRGGAVPASAPAAAPAPSAPTPQPVVAAAFVGSSAGTSSKVRHAGNFAYSFQKDSWADLEFSNDIGYLPDGTPMNKAGNAINHPENIQPDSHAPGSPLPSAIFVNDVGYLPDGTPLNKAGNAINHPENIQPDLHTPGSPLPASVYAQDVGYLVDGTPMSSAGSQAFAAAPATSNLRQQRASHAAQAPASSASTSLPAMMAGGAVLAAAAASGRTSRSHGSTPLPTTVPVRKSATARKALDQSSRYADLSLDEATLIKKLCCNEALLITSSISSSLRVKGISACRWQHGSEVGRSCWCNLRNGKHVLVAYIMKPKAGYDYLATAAHFAAESSTGTNVNVCTTDDFTKSVDALVYYIDPDSEEMKIAYPNLLFDRNIIDGRAMMCSFLTLSIGNNQGLEPIFVCGCMGDVEYGKIYDFYLPPEFLRLYDGPAVNVEDMWRILGKGTSNGGLVVGTIIKPKLGLQPKPFGEACYAFWQGGDFIKNDEPQGNQVFCQMNEVIPEVVKAMRACIKETGVGKLFSANITADDPNEMIARGKYCLSQFGPLSENCAFLVDGYVAGGTAVTCARRNFPGQFLHYHRAGHGSVTSPQTQRGYTAFVHTKISRVIGASGIHTGTMSFGKMEGDASDKNIAFMLQDDAADGPYYHQPWEGMKQTTPIISGGMNALRLPAFFENLGHSNVILTAGGGSFGHKDGPKPGAVSCRQGEEAWKAWKAGQYGNISLSDGVIEFAKTHEEIKGAFLTFQKDADQIYPGWKEKLGYTGESSVQAASFDWAKKASAAAFVGCSVPERTVQVARAVTPYELQKKVYADLEFTNDVGYLPDGTPMNRAGNAINHPETIGPDRHAPGSPLPRALFVNSVGYLPDGTPLNAAGNAINHPETMQPDSHTPGSPLPTSAYAADIGYLVDGTPMETAGNNSVRGGATPAAAPAAAAQSFGTSAPPMAAASHAAVAGGLLHGRQFDYSYQKDVYADLEFSNDVGYLPDGTPMNRAGNAINHPENIQPDRHTPGSPLPRAEFVNSVGYLPDGTPLNAAGNAINHPETMQPDLHTPGSPLPASAYAADIGYLVDGTPLESAGNNSVKAPHMAAAAFVSSTSSPSPAPTPPAPAFAGSSAGTSSKVRHAGNFAYSFQKDSWADLEFSNDIGYLPDGTPMNKAGNAINHPENIQPDSHAPGSPLPSAIFVNDVGYLPDGTPLNKAGNAINHPENIQPDLHTPGSPLPASVYAQDVGYLVDGTPMSTAGNLSVLTQKGGFPLSARCDWASLPHTCVYIGGHNFCCLCKWHAESSLCSYWSNKQASSVVFVLCRRLPPVVMAQHTSASLALGGLVGGLAYLSSGSQAFAAAPATSNLRQQRAAHAAQAPSSLTSTSLPAMMAGGVVLAAAATSGRGTRSRGSAPARAVTPYELQENVYADLEFTNDVGYLPDGTPMNRAGNAINHPETIGPDSHAPGSPLPRAHFVNSVGYLPDGTPLNAAGNAINHPETMQPDSHTPGSPLPASAYAADIGYLVDGTPMETAGNNSVRGGATPPPSPPVAAAAFVGSSAPASTPAPAPAAPTPAPAVAAPGAPRTAMYGRKFEYSFQKDAFADCEFSNDVGYLPDGTPMNKAGNAINHPESIGPDSHAPGSPLPRANFVNSIGYLPDGTPMNAAGNAINHPETMQPDLHTPGSPLPESVYAADVGYLVDGTPLETAGNNSVRGGATPPPSPPVAAAAFVGSSAPASTPAPAPAAPTPAPAVAAPGAPRTAMYGRKFEYSFQKDAFADCEFSNDVGYLPDGTPMNKAGNAINHPESIGPDSHAPGSPLPRANFVNSIGYLPDGTPMNAAGNAINHPETMQPDLHTPGSPLPESVYAADVGYLVDGTPLETAGNNSVRGGAVPASAPAAAPAPSAPTPQPVVAAAFVGSSAGTSSKVRHAGNFAYSFQKDSWADLEFSNDIGYLPDGTPMNKAGNAINHPENIQPDSHAPGSPLPSAIFVNDVGYLPDGTPLNKAGNAINHPENIQPDLHTPGSPLPASVYAQDVGYLVDGTPMSTAGNLSVQQRLSVGRARAREAATCASLQRSSSVAKLCIYFAASPQVIFARSALIVPAQMAQRTSATLALGGLAGGLAYLSSGSQAFAAAPATTNLRQQHAAHAAQAPASSASTSLPAMMAGGAVLAAAAASGRTSRSHGSTPLPTTVPVRKSATARKALDQSSRYADLSLDEATLIKKLCCNEALLINSSISSSLRVKGISACRWQHGSEVGRSCWCNLRNGKHVLVAYIMKPKAGYDYLATAAHFAAESSTGTNVNVCTTDDFTKSVDALVYYIDPDSEEMKIAYPNLLFDRNIIDGRAMMCSFLTLSIGNNQGLEPIFVCGCMGDVEYGKIYDFYLPPEFLRLYDGPAVNVEDMWRILGKGTSNGGLVVGTIIKPKLGLQPKPFGEACYAFWQGGDFIKNDEPQGNQVFCQMNEVIPEVVKAMRACIKETGVGKLFSANITADDPNEMIARGKYCLSQFGPLSENCAFLVDGYVAGGTAVTCARRNFPGQFLHYHRAGHGSVTSPQTQRGYTAFVHTKISRVIGASGIHTGTMSFGKMEGDASDKNIAFMLQDDAADGPYYHQPWEGMKQTTPIISGGMNALRLPAFFENLGHSNVILTAGGGSFGHKDGPKPGAVSCRQGEEAWKAWKAGQYGNISLSDGVIEFAKTHEEIKGAFLTFQKDADQIYPGWKEKLGYTGESSVQAASFDWAKKASAAAFVGCSAPERTVQVARAVTPYELQENVYADLEFTNDVGYLPDGTPMNRAGNAINHPETIGPDSHAPGSPLPRAHFVNSVGYLPDGTPLNAAGNAINHPETMQPDSHTPGSPLPASAYAADIGYLVDGTPMETAGNNSVRGGAAPAAAPAQAPVVAAAAFVGSSAATPSKVRHAGNFAYSFQKDSWADLEFSNDIGYLPDGTPMNKAGNAINHPENIQPDSHAPGSPLPSAIFVNDVGYLPDGTPLNKAGNAINHPENIQPDLHTPGSPLPASVYAQDVGYLVDGTPMSSAGNLSVQQ</sequence>
<accession>A0A812M4D8</accession>
<feature type="region of interest" description="Disordered" evidence="16">
    <location>
        <begin position="2399"/>
        <end position="2423"/>
    </location>
</feature>
<feature type="region of interest" description="Disordered" evidence="16">
    <location>
        <begin position="3087"/>
        <end position="3108"/>
    </location>
</feature>
<evidence type="ECO:0000256" key="8">
    <source>
        <dbReference type="ARBA" id="ARBA00022723"/>
    </source>
</evidence>
<keyword evidence="20" id="KW-1185">Reference proteome</keyword>
<comment type="cofactor">
    <cofactor evidence="1">
        <name>Mg(2+)</name>
        <dbReference type="ChEBI" id="CHEBI:18420"/>
    </cofactor>
</comment>
<feature type="compositionally biased region" description="Polar residues" evidence="16">
    <location>
        <begin position="1145"/>
        <end position="1157"/>
    </location>
</feature>
<gene>
    <name evidence="19" type="primary">rbcL</name>
    <name evidence="19" type="ORF">SNAT2548_LOCUS13317</name>
</gene>
<protein>
    <recommendedName>
        <fullName evidence="5">ribulose-bisphosphate carboxylase</fullName>
        <ecNumber evidence="5">4.1.1.39</ecNumber>
    </recommendedName>
</protein>
<feature type="compositionally biased region" description="Polar residues" evidence="16">
    <location>
        <begin position="3087"/>
        <end position="3098"/>
    </location>
</feature>
<feature type="region of interest" description="Disordered" evidence="16">
    <location>
        <begin position="1144"/>
        <end position="1165"/>
    </location>
</feature>
<evidence type="ECO:0000256" key="10">
    <source>
        <dbReference type="ARBA" id="ARBA00023002"/>
    </source>
</evidence>
<evidence type="ECO:0000313" key="20">
    <source>
        <dbReference type="Proteomes" id="UP000604046"/>
    </source>
</evidence>
<dbReference type="GO" id="GO:0016984">
    <property type="term" value="F:ribulose-bisphosphate carboxylase activity"/>
    <property type="evidence" value="ECO:0007669"/>
    <property type="project" value="UniProtKB-EC"/>
</dbReference>
<feature type="region of interest" description="Disordered" evidence="16">
    <location>
        <begin position="1801"/>
        <end position="1824"/>
    </location>
</feature>
<feature type="region of interest" description="Disordered" evidence="16">
    <location>
        <begin position="711"/>
        <end position="737"/>
    </location>
</feature>
<dbReference type="Proteomes" id="UP000604046">
    <property type="component" value="Unassembled WGS sequence"/>
</dbReference>
<evidence type="ECO:0000256" key="4">
    <source>
        <dbReference type="ARBA" id="ARBA00005475"/>
    </source>
</evidence>
<keyword evidence="13" id="KW-0120">Carbon dioxide fixation</keyword>
<dbReference type="Pfam" id="PF00016">
    <property type="entry name" value="RuBisCO_large"/>
    <property type="match status" value="2"/>
</dbReference>
<feature type="region of interest" description="Disordered" evidence="16">
    <location>
        <begin position="2706"/>
        <end position="2729"/>
    </location>
</feature>
<comment type="function">
    <text evidence="2">RuBisCO catalyzes two reactions: the carboxylation of D-ribulose 1,5-bisphosphate, the primary event in carbon dioxide fixation, as well as the oxidative fragmentation of the pentose substrate. Both reactions occur simultaneously and in competition at the same active site.</text>
</comment>
<dbReference type="EC" id="4.1.1.39" evidence="5"/>
<feature type="region of interest" description="Disordered" evidence="16">
    <location>
        <begin position="750"/>
        <end position="804"/>
    </location>
</feature>
<feature type="domain" description="Ribulose bisphosphate carboxylase large subunit C-terminal" evidence="17">
    <location>
        <begin position="1365"/>
        <end position="1673"/>
    </location>
</feature>
<feature type="region of interest" description="Disordered" evidence="16">
    <location>
        <begin position="1009"/>
        <end position="1031"/>
    </location>
</feature>
<reference evidence="19" key="1">
    <citation type="submission" date="2021-02" db="EMBL/GenBank/DDBJ databases">
        <authorList>
            <person name="Dougan E. K."/>
            <person name="Rhodes N."/>
            <person name="Thang M."/>
            <person name="Chan C."/>
        </authorList>
    </citation>
    <scope>NUCLEOTIDE SEQUENCE</scope>
</reference>
<evidence type="ECO:0000256" key="14">
    <source>
        <dbReference type="ARBA" id="ARBA00048059"/>
    </source>
</evidence>
<evidence type="ECO:0000256" key="11">
    <source>
        <dbReference type="ARBA" id="ARBA00023033"/>
    </source>
</evidence>
<evidence type="ECO:0000256" key="1">
    <source>
        <dbReference type="ARBA" id="ARBA00001946"/>
    </source>
</evidence>
<keyword evidence="8" id="KW-0479">Metal-binding</keyword>
<feature type="region of interest" description="Disordered" evidence="16">
    <location>
        <begin position="670"/>
        <end position="694"/>
    </location>
</feature>
<evidence type="ECO:0000313" key="19">
    <source>
        <dbReference type="EMBL" id="CAE7257511.1"/>
    </source>
</evidence>
<feature type="compositionally biased region" description="Pro residues" evidence="16">
    <location>
        <begin position="2648"/>
        <end position="2659"/>
    </location>
</feature>
<feature type="region of interest" description="Disordered" evidence="16">
    <location>
        <begin position="2871"/>
        <end position="2893"/>
    </location>
</feature>
<evidence type="ECO:0000256" key="7">
    <source>
        <dbReference type="ARBA" id="ARBA00022640"/>
    </source>
</evidence>
<dbReference type="Gene3D" id="3.30.70.150">
    <property type="entry name" value="RuBisCO large subunit, N-terminal domain"/>
    <property type="match status" value="2"/>
</dbReference>
<feature type="region of interest" description="Disordered" evidence="16">
    <location>
        <begin position="2535"/>
        <end position="2555"/>
    </location>
</feature>
<dbReference type="InterPro" id="IPR020871">
    <property type="entry name" value="RuBisCO_lsuII"/>
</dbReference>
<evidence type="ECO:0000256" key="2">
    <source>
        <dbReference type="ARBA" id="ARBA00003617"/>
    </source>
</evidence>
<comment type="caution">
    <text evidence="19">The sequence shown here is derived from an EMBL/GenBank/DDBJ whole genome shotgun (WGS) entry which is preliminary data.</text>
</comment>
<keyword evidence="6" id="KW-0113">Calvin cycle</keyword>
<name>A0A812M4D8_9DINO</name>
<feature type="region of interest" description="Disordered" evidence="16">
    <location>
        <begin position="2438"/>
        <end position="2491"/>
    </location>
</feature>
<feature type="region of interest" description="Disordered" evidence="16">
    <location>
        <begin position="2612"/>
        <end position="2666"/>
    </location>
</feature>
<feature type="region of interest" description="Disordered" evidence="16">
    <location>
        <begin position="122"/>
        <end position="142"/>
    </location>
</feature>
<feature type="region of interest" description="Disordered" evidence="16">
    <location>
        <begin position="2022"/>
        <end position="2044"/>
    </location>
</feature>
<evidence type="ECO:0000256" key="16">
    <source>
        <dbReference type="SAM" id="MobiDB-lite"/>
    </source>
</evidence>
<keyword evidence="7" id="KW-0934">Plastid</keyword>
<comment type="catalytic activity">
    <reaction evidence="14">
        <text>D-ribulose 1,5-bisphosphate + O2 = 2-phosphoglycolate + (2R)-3-phosphoglycerate + 2 H(+)</text>
        <dbReference type="Rhea" id="RHEA:36631"/>
        <dbReference type="ChEBI" id="CHEBI:15378"/>
        <dbReference type="ChEBI" id="CHEBI:15379"/>
        <dbReference type="ChEBI" id="CHEBI:57870"/>
        <dbReference type="ChEBI" id="CHEBI:58033"/>
        <dbReference type="ChEBI" id="CHEBI:58272"/>
    </reaction>
</comment>
<comment type="catalytic activity">
    <reaction evidence="15">
        <text>2 (2R)-3-phosphoglycerate + 2 H(+) = D-ribulose 1,5-bisphosphate + CO2 + H2O</text>
        <dbReference type="Rhea" id="RHEA:23124"/>
        <dbReference type="ChEBI" id="CHEBI:15377"/>
        <dbReference type="ChEBI" id="CHEBI:15378"/>
        <dbReference type="ChEBI" id="CHEBI:16526"/>
        <dbReference type="ChEBI" id="CHEBI:57870"/>
        <dbReference type="ChEBI" id="CHEBI:58272"/>
        <dbReference type="EC" id="4.1.1.39"/>
    </reaction>
</comment>
<dbReference type="Pfam" id="PF02788">
    <property type="entry name" value="RuBisCO_large_N"/>
    <property type="match status" value="2"/>
</dbReference>
<comment type="similarity">
    <text evidence="4">Belongs to the RuBisCO large chain family. Type II subfamily.</text>
</comment>
<feature type="region of interest" description="Disordered" evidence="16">
    <location>
        <begin position="296"/>
        <end position="315"/>
    </location>
</feature>
<feature type="region of interest" description="Disordered" evidence="16">
    <location>
        <begin position="457"/>
        <end position="479"/>
    </location>
</feature>
<proteinExistence type="inferred from homology"/>
<dbReference type="GO" id="GO:0019253">
    <property type="term" value="P:reductive pentose-phosphate cycle"/>
    <property type="evidence" value="ECO:0007669"/>
    <property type="project" value="UniProtKB-KW"/>
</dbReference>
<dbReference type="InterPro" id="IPR036376">
    <property type="entry name" value="RuBisCO_lsu_C_sf"/>
</dbReference>
<dbReference type="InterPro" id="IPR020878">
    <property type="entry name" value="RuBisCo_large_chain_AS"/>
</dbReference>
<feature type="region of interest" description="Disordered" evidence="16">
    <location>
        <begin position="1964"/>
        <end position="1983"/>
    </location>
</feature>
<dbReference type="InterPro" id="IPR036422">
    <property type="entry name" value="RuBisCO_lsu_N_sf"/>
</dbReference>
<dbReference type="Gene3D" id="3.20.20.110">
    <property type="entry name" value="Ribulose bisphosphate carboxylase, large subunit, C-terminal domain"/>
    <property type="match status" value="2"/>
</dbReference>
<feature type="region of interest" description="Disordered" evidence="16">
    <location>
        <begin position="2574"/>
        <end position="2593"/>
    </location>
</feature>
<feature type="domain" description="Ribulose bisphosphate carboxylase large subunit ferrodoxin-like N-terminal" evidence="18">
    <location>
        <begin position="1234"/>
        <end position="1354"/>
    </location>
</feature>
<dbReference type="PANTHER" id="PTHR42704:SF17">
    <property type="entry name" value="RIBULOSE BISPHOSPHATE CARBOXYLASE LARGE CHAIN"/>
    <property type="match status" value="1"/>
</dbReference>
<keyword evidence="12" id="KW-0456">Lyase</keyword>
<evidence type="ECO:0000259" key="17">
    <source>
        <dbReference type="Pfam" id="PF00016"/>
    </source>
</evidence>
<comment type="subcellular location">
    <subcellularLocation>
        <location evidence="3">Plastid</location>
    </subcellularLocation>
</comment>
<dbReference type="GO" id="GO:0000287">
    <property type="term" value="F:magnesium ion binding"/>
    <property type="evidence" value="ECO:0007669"/>
    <property type="project" value="InterPro"/>
</dbReference>
<dbReference type="PROSITE" id="PS00157">
    <property type="entry name" value="RUBISCO_LARGE"/>
    <property type="match status" value="2"/>
</dbReference>
<dbReference type="GO" id="GO:0009536">
    <property type="term" value="C:plastid"/>
    <property type="evidence" value="ECO:0007669"/>
    <property type="project" value="UniProtKB-SubCell"/>
</dbReference>
<feature type="compositionally biased region" description="Low complexity" evidence="16">
    <location>
        <begin position="772"/>
        <end position="785"/>
    </location>
</feature>
<dbReference type="InterPro" id="IPR000685">
    <property type="entry name" value="RuBisCO_lsu_C"/>
</dbReference>
<feature type="compositionally biased region" description="Low complexity" evidence="16">
    <location>
        <begin position="938"/>
        <end position="949"/>
    </location>
</feature>
<dbReference type="SUPFAM" id="SSF51649">
    <property type="entry name" value="RuBisCo, C-terminal domain"/>
    <property type="match status" value="2"/>
</dbReference>
<dbReference type="EMBL" id="CAJNDS010001391">
    <property type="protein sequence ID" value="CAE7257511.1"/>
    <property type="molecule type" value="Genomic_DNA"/>
</dbReference>
<keyword evidence="10" id="KW-0560">Oxidoreductase</keyword>
<feature type="compositionally biased region" description="Low complexity" evidence="16">
    <location>
        <begin position="2800"/>
        <end position="2811"/>
    </location>
</feature>
<dbReference type="GO" id="GO:0004497">
    <property type="term" value="F:monooxygenase activity"/>
    <property type="evidence" value="ECO:0007669"/>
    <property type="project" value="UniProtKB-KW"/>
</dbReference>
<evidence type="ECO:0000256" key="13">
    <source>
        <dbReference type="ARBA" id="ARBA00023300"/>
    </source>
</evidence>
<dbReference type="InterPro" id="IPR033966">
    <property type="entry name" value="RuBisCO"/>
</dbReference>
<dbReference type="PANTHER" id="PTHR42704">
    <property type="entry name" value="RIBULOSE BISPHOSPHATE CARBOXYLASE"/>
    <property type="match status" value="1"/>
</dbReference>
<feature type="domain" description="Ribulose bisphosphate carboxylase large subunit C-terminal" evidence="17">
    <location>
        <begin position="3306"/>
        <end position="3614"/>
    </location>
</feature>
<dbReference type="InterPro" id="IPR017443">
    <property type="entry name" value="RuBisCO_lsu_fd_N"/>
</dbReference>
<feature type="compositionally biased region" description="Pro residues" evidence="16">
    <location>
        <begin position="234"/>
        <end position="245"/>
    </location>
</feature>
<feature type="region of interest" description="Disordered" evidence="16">
    <location>
        <begin position="2352"/>
        <end position="2382"/>
    </location>
</feature>
<feature type="region of interest" description="Disordered" evidence="16">
    <location>
        <begin position="1759"/>
        <end position="1781"/>
    </location>
</feature>
<feature type="compositionally biased region" description="Low complexity" evidence="16">
    <location>
        <begin position="2460"/>
        <end position="2473"/>
    </location>
</feature>
<feature type="region of interest" description="Disordered" evidence="16">
    <location>
        <begin position="231"/>
        <end position="251"/>
    </location>
</feature>
<feature type="region of interest" description="Disordered" evidence="16">
    <location>
        <begin position="3741"/>
        <end position="3765"/>
    </location>
</feature>
<feature type="region of interest" description="Disordered" evidence="16">
    <location>
        <begin position="886"/>
        <end position="905"/>
    </location>
</feature>
<feature type="domain" description="Ribulose bisphosphate carboxylase large subunit ferrodoxin-like N-terminal" evidence="18">
    <location>
        <begin position="3175"/>
        <end position="3295"/>
    </location>
</feature>
<evidence type="ECO:0000256" key="9">
    <source>
        <dbReference type="ARBA" id="ARBA00022842"/>
    </source>
</evidence>
<organism evidence="19 20">
    <name type="scientific">Symbiodinium natans</name>
    <dbReference type="NCBI Taxonomy" id="878477"/>
    <lineage>
        <taxon>Eukaryota</taxon>
        <taxon>Sar</taxon>
        <taxon>Alveolata</taxon>
        <taxon>Dinophyceae</taxon>
        <taxon>Suessiales</taxon>
        <taxon>Symbiodiniaceae</taxon>
        <taxon>Symbiodinium</taxon>
    </lineage>
</organism>
<feature type="region of interest" description="Disordered" evidence="16">
    <location>
        <begin position="2793"/>
        <end position="2817"/>
    </location>
</feature>
<keyword evidence="9" id="KW-0460">Magnesium</keyword>
<feature type="compositionally biased region" description="Low complexity" evidence="16">
    <location>
        <begin position="2634"/>
        <end position="2647"/>
    </location>
</feature>
<dbReference type="NCBIfam" id="NF010002">
    <property type="entry name" value="PRK13475.1"/>
    <property type="match status" value="2"/>
</dbReference>
<feature type="region of interest" description="Disordered" evidence="16">
    <location>
        <begin position="931"/>
        <end position="955"/>
    </location>
</feature>
<keyword evidence="11" id="KW-0503">Monooxygenase</keyword>
<evidence type="ECO:0000256" key="12">
    <source>
        <dbReference type="ARBA" id="ARBA00023239"/>
    </source>
</evidence>
<feature type="compositionally biased region" description="Pro residues" evidence="16">
    <location>
        <begin position="786"/>
        <end position="797"/>
    </location>
</feature>
<evidence type="ECO:0000256" key="3">
    <source>
        <dbReference type="ARBA" id="ARBA00004474"/>
    </source>
</evidence>
<feature type="compositionally biased region" description="Low complexity" evidence="16">
    <location>
        <begin position="386"/>
        <end position="397"/>
    </location>
</feature>
<feature type="region of interest" description="Disordered" evidence="16">
    <location>
        <begin position="159"/>
        <end position="183"/>
    </location>
</feature>
<feature type="region of interest" description="Disordered" evidence="16">
    <location>
        <begin position="845"/>
        <end position="867"/>
    </location>
</feature>
<evidence type="ECO:0000259" key="18">
    <source>
        <dbReference type="Pfam" id="PF02788"/>
    </source>
</evidence>